<evidence type="ECO:0000256" key="1">
    <source>
        <dbReference type="SAM" id="SignalP"/>
    </source>
</evidence>
<dbReference type="STRING" id="104259.A0A0F7TZZ8"/>
<dbReference type="Proteomes" id="UP000042958">
    <property type="component" value="Unassembled WGS sequence"/>
</dbReference>
<organism evidence="2 3">
    <name type="scientific">Penicillium brasilianum</name>
    <dbReference type="NCBI Taxonomy" id="104259"/>
    <lineage>
        <taxon>Eukaryota</taxon>
        <taxon>Fungi</taxon>
        <taxon>Dikarya</taxon>
        <taxon>Ascomycota</taxon>
        <taxon>Pezizomycotina</taxon>
        <taxon>Eurotiomycetes</taxon>
        <taxon>Eurotiomycetidae</taxon>
        <taxon>Eurotiales</taxon>
        <taxon>Aspergillaceae</taxon>
        <taxon>Penicillium</taxon>
    </lineage>
</organism>
<protein>
    <recommendedName>
        <fullName evidence="4">Right handed beta helix domain-containing protein</fullName>
    </recommendedName>
</protein>
<feature type="chain" id="PRO_5002522823" description="Right handed beta helix domain-containing protein" evidence="1">
    <location>
        <begin position="17"/>
        <end position="461"/>
    </location>
</feature>
<keyword evidence="1" id="KW-0732">Signal</keyword>
<name>A0A0F7TZZ8_PENBI</name>
<gene>
    <name evidence="2" type="ORF">PMG11_09166</name>
</gene>
<accession>A0A0F7TZZ8</accession>
<evidence type="ECO:0008006" key="4">
    <source>
        <dbReference type="Google" id="ProtNLM"/>
    </source>
</evidence>
<evidence type="ECO:0000313" key="2">
    <source>
        <dbReference type="EMBL" id="CEJ60597.1"/>
    </source>
</evidence>
<feature type="signal peptide" evidence="1">
    <location>
        <begin position="1"/>
        <end position="16"/>
    </location>
</feature>
<dbReference type="Gene3D" id="2.160.20.20">
    <property type="match status" value="1"/>
</dbReference>
<dbReference type="SUPFAM" id="SSF51126">
    <property type="entry name" value="Pectin lyase-like"/>
    <property type="match status" value="1"/>
</dbReference>
<sequence length="461" mass="49522">MVNSIFLFPLATLALGSFVVYDLSDDIPSEDWAADNAYVFDWRTAGGTVSQEIAITGPYYYSHQKEHISHQILENHKNDTSVLVVTEGSTVTVDDSVIVKTGYSTSLNQASFYGVNAAVNNANGSTLHLSNVNITTHNGAANVYTHGNTSVIYAENIWMYSSGPVSHGLYASGNGTIYAKNVRHYAGGDRCSSFSGDVPNGFIHVENAIAHTDGVESAICFLQGICNMTNVVGYARNSPVSFSDGSMGPVTGIWKDSDLTAGLLAGFVIFSDSAIRDGSTTILDNTKLTVLGDTMPALWAGNIIAEAHIKSSFINNSASGLLVVANYSFITQDFNYFAGYDQNKNMSPGQISVKVEDSSLSGSLVAYNESKITFNLAEHSHWTGDAKIGYNSAYIAVHLDETSTWNLTGNSALQNFSDADTSLSNVVSNGFNITYDKESKFNSALRGKTYKLRGGGFLRPK</sequence>
<dbReference type="EMBL" id="CDHK01000008">
    <property type="protein sequence ID" value="CEJ60597.1"/>
    <property type="molecule type" value="Genomic_DNA"/>
</dbReference>
<keyword evidence="3" id="KW-1185">Reference proteome</keyword>
<dbReference type="OrthoDB" id="10018600at2759"/>
<dbReference type="InterPro" id="IPR012332">
    <property type="entry name" value="Autotransporter_pectin_lyase_C"/>
</dbReference>
<dbReference type="AlphaFoldDB" id="A0A0F7TZZ8"/>
<dbReference type="InterPro" id="IPR011050">
    <property type="entry name" value="Pectin_lyase_fold/virulence"/>
</dbReference>
<proteinExistence type="predicted"/>
<reference evidence="3" key="1">
    <citation type="journal article" date="2015" name="Genome Announc.">
        <title>Draft genome sequence of the fungus Penicillium brasilianum MG11.</title>
        <authorList>
            <person name="Horn F."/>
            <person name="Linde J."/>
            <person name="Mattern D.J."/>
            <person name="Walther G."/>
            <person name="Guthke R."/>
            <person name="Brakhage A.A."/>
            <person name="Valiante V."/>
        </authorList>
    </citation>
    <scope>NUCLEOTIDE SEQUENCE [LARGE SCALE GENOMIC DNA]</scope>
    <source>
        <strain evidence="3">MG11</strain>
    </source>
</reference>
<evidence type="ECO:0000313" key="3">
    <source>
        <dbReference type="Proteomes" id="UP000042958"/>
    </source>
</evidence>